<evidence type="ECO:0000313" key="2">
    <source>
        <dbReference type="Proteomes" id="UP000237105"/>
    </source>
</evidence>
<sequence>MGLCSKLGPNFWSERATESEDEILIVIFEVEKKSMEKATMAKRAMHVTRKRKTKTMAVAMDFREEDG</sequence>
<name>A0A2P5AY37_PARAD</name>
<organism evidence="1 2">
    <name type="scientific">Parasponia andersonii</name>
    <name type="common">Sponia andersonii</name>
    <dbReference type="NCBI Taxonomy" id="3476"/>
    <lineage>
        <taxon>Eukaryota</taxon>
        <taxon>Viridiplantae</taxon>
        <taxon>Streptophyta</taxon>
        <taxon>Embryophyta</taxon>
        <taxon>Tracheophyta</taxon>
        <taxon>Spermatophyta</taxon>
        <taxon>Magnoliopsida</taxon>
        <taxon>eudicotyledons</taxon>
        <taxon>Gunneridae</taxon>
        <taxon>Pentapetalae</taxon>
        <taxon>rosids</taxon>
        <taxon>fabids</taxon>
        <taxon>Rosales</taxon>
        <taxon>Cannabaceae</taxon>
        <taxon>Parasponia</taxon>
    </lineage>
</organism>
<keyword evidence="2" id="KW-1185">Reference proteome</keyword>
<dbReference type="AlphaFoldDB" id="A0A2P5AY37"/>
<reference evidence="2" key="1">
    <citation type="submission" date="2016-06" db="EMBL/GenBank/DDBJ databases">
        <title>Parallel loss of symbiosis genes in relatives of nitrogen-fixing non-legume Parasponia.</title>
        <authorList>
            <person name="Van Velzen R."/>
            <person name="Holmer R."/>
            <person name="Bu F."/>
            <person name="Rutten L."/>
            <person name="Van Zeijl A."/>
            <person name="Liu W."/>
            <person name="Santuari L."/>
            <person name="Cao Q."/>
            <person name="Sharma T."/>
            <person name="Shen D."/>
            <person name="Roswanjaya Y."/>
            <person name="Wardhani T."/>
            <person name="Kalhor M.S."/>
            <person name="Jansen J."/>
            <person name="Van den Hoogen J."/>
            <person name="Gungor B."/>
            <person name="Hartog M."/>
            <person name="Hontelez J."/>
            <person name="Verver J."/>
            <person name="Yang W.-C."/>
            <person name="Schijlen E."/>
            <person name="Repin R."/>
            <person name="Schilthuizen M."/>
            <person name="Schranz E."/>
            <person name="Heidstra R."/>
            <person name="Miyata K."/>
            <person name="Fedorova E."/>
            <person name="Kohlen W."/>
            <person name="Bisseling T."/>
            <person name="Smit S."/>
            <person name="Geurts R."/>
        </authorList>
    </citation>
    <scope>NUCLEOTIDE SEQUENCE [LARGE SCALE GENOMIC DNA]</scope>
    <source>
        <strain evidence="2">cv. WU1-14</strain>
    </source>
</reference>
<evidence type="ECO:0000313" key="1">
    <source>
        <dbReference type="EMBL" id="PON41472.1"/>
    </source>
</evidence>
<comment type="caution">
    <text evidence="1">The sequence shown here is derived from an EMBL/GenBank/DDBJ whole genome shotgun (WGS) entry which is preliminary data.</text>
</comment>
<accession>A0A2P5AY37</accession>
<protein>
    <submittedName>
        <fullName evidence="1">Uncharacterized protein</fullName>
    </submittedName>
</protein>
<proteinExistence type="predicted"/>
<dbReference type="OrthoDB" id="10515312at2759"/>
<dbReference type="Proteomes" id="UP000237105">
    <property type="component" value="Unassembled WGS sequence"/>
</dbReference>
<gene>
    <name evidence="1" type="ORF">PanWU01x14_289170</name>
</gene>
<dbReference type="EMBL" id="JXTB01000414">
    <property type="protein sequence ID" value="PON41472.1"/>
    <property type="molecule type" value="Genomic_DNA"/>
</dbReference>